<feature type="domain" description="N-acetyltransferase" evidence="2">
    <location>
        <begin position="12"/>
        <end position="149"/>
    </location>
</feature>
<organism evidence="3 4">
    <name type="scientific">Acinetobacter calcoaceticus DSM 30006 = CIP 81.8</name>
    <dbReference type="NCBI Taxonomy" id="981331"/>
    <lineage>
        <taxon>Bacteria</taxon>
        <taxon>Pseudomonadati</taxon>
        <taxon>Pseudomonadota</taxon>
        <taxon>Gammaproteobacteria</taxon>
        <taxon>Moraxellales</taxon>
        <taxon>Moraxellaceae</taxon>
        <taxon>Acinetobacter</taxon>
        <taxon>Acinetobacter calcoaceticus/baumannii complex</taxon>
    </lineage>
</organism>
<gene>
    <name evidence="3" type="ORF">F936_01752</name>
</gene>
<evidence type="ECO:0000313" key="4">
    <source>
        <dbReference type="Proteomes" id="UP000013024"/>
    </source>
</evidence>
<dbReference type="InterPro" id="IPR050769">
    <property type="entry name" value="NAT_camello-type"/>
</dbReference>
<dbReference type="InterPro" id="IPR016181">
    <property type="entry name" value="Acyl_CoA_acyltransferase"/>
</dbReference>
<keyword evidence="4" id="KW-1185">Reference proteome</keyword>
<dbReference type="PROSITE" id="PS51186">
    <property type="entry name" value="GNAT"/>
    <property type="match status" value="1"/>
</dbReference>
<protein>
    <recommendedName>
        <fullName evidence="2">N-acetyltransferase domain-containing protein</fullName>
    </recommendedName>
</protein>
<sequence>MFEYSLDQFLVQKIDELPEQIIELSLVSQNEGFRFINRLIDEYQSGKNCFDQEGEALFGIQQNEKIIAIGGINATEDIGIGCLRRFYVHPEYRRQGVGELLLRSVEEHTKKYFNEIVLYTDTHRAAAFYKKMGYSETNMPNSNFSKKMK</sequence>
<dbReference type="CDD" id="cd04301">
    <property type="entry name" value="NAT_SF"/>
    <property type="match status" value="1"/>
</dbReference>
<dbReference type="InterPro" id="IPR000182">
    <property type="entry name" value="GNAT_dom"/>
</dbReference>
<accession>A0ABP2UE10</accession>
<dbReference type="PANTHER" id="PTHR13947">
    <property type="entry name" value="GNAT FAMILY N-ACETYLTRANSFERASE"/>
    <property type="match status" value="1"/>
</dbReference>
<reference evidence="3 4" key="1">
    <citation type="submission" date="2013-02" db="EMBL/GenBank/DDBJ databases">
        <title>The Genome Sequence of Acinetobacter calcoaceticus CIP 81.8.</title>
        <authorList>
            <consortium name="The Broad Institute Genome Sequencing Platform"/>
            <consortium name="The Broad Institute Genome Sequencing Center for Infectious Disease"/>
            <person name="Cerqueira G."/>
            <person name="Feldgarden M."/>
            <person name="Courvalin P."/>
            <person name="Perichon B."/>
            <person name="Grillot-Courvalin C."/>
            <person name="Clermont D."/>
            <person name="Rocha E."/>
            <person name="Yoon E.-J."/>
            <person name="Nemec A."/>
            <person name="Walker B."/>
            <person name="Young S.K."/>
            <person name="Zeng Q."/>
            <person name="Gargeya S."/>
            <person name="Fitzgerald M."/>
            <person name="Haas B."/>
            <person name="Abouelleil A."/>
            <person name="Alvarado L."/>
            <person name="Arachchi H.M."/>
            <person name="Berlin A.M."/>
            <person name="Chapman S.B."/>
            <person name="Dewar J."/>
            <person name="Goldberg J."/>
            <person name="Griggs A."/>
            <person name="Gujja S."/>
            <person name="Hansen M."/>
            <person name="Howarth C."/>
            <person name="Imamovic A."/>
            <person name="Larimer J."/>
            <person name="McCowan C."/>
            <person name="Murphy C."/>
            <person name="Neiman D."/>
            <person name="Pearson M."/>
            <person name="Priest M."/>
            <person name="Roberts A."/>
            <person name="Saif S."/>
            <person name="Shea T."/>
            <person name="Sisk P."/>
            <person name="Sykes S."/>
            <person name="Wortman J."/>
            <person name="Nusbaum C."/>
            <person name="Birren B."/>
        </authorList>
    </citation>
    <scope>NUCLEOTIDE SEQUENCE [LARGE SCALE GENOMIC DNA]</scope>
    <source>
        <strain evidence="3 4">CIP 81.8</strain>
    </source>
</reference>
<keyword evidence="1" id="KW-0808">Transferase</keyword>
<dbReference type="Proteomes" id="UP000013024">
    <property type="component" value="Unassembled WGS sequence"/>
</dbReference>
<name>A0ABP2UE10_ACICA</name>
<proteinExistence type="predicted"/>
<dbReference type="PANTHER" id="PTHR13947:SF37">
    <property type="entry name" value="LD18367P"/>
    <property type="match status" value="1"/>
</dbReference>
<evidence type="ECO:0000259" key="2">
    <source>
        <dbReference type="PROSITE" id="PS51186"/>
    </source>
</evidence>
<dbReference type="SUPFAM" id="SSF55729">
    <property type="entry name" value="Acyl-CoA N-acyltransferases (Nat)"/>
    <property type="match status" value="1"/>
</dbReference>
<dbReference type="EMBL" id="APQI01000004">
    <property type="protein sequence ID" value="ENV98669.1"/>
    <property type="molecule type" value="Genomic_DNA"/>
</dbReference>
<dbReference type="RefSeq" id="WP_005046669.1">
    <property type="nucleotide sequence ID" value="NZ_KB849780.1"/>
</dbReference>
<dbReference type="Pfam" id="PF13508">
    <property type="entry name" value="Acetyltransf_7"/>
    <property type="match status" value="1"/>
</dbReference>
<evidence type="ECO:0000256" key="1">
    <source>
        <dbReference type="ARBA" id="ARBA00022679"/>
    </source>
</evidence>
<dbReference type="GeneID" id="92919867"/>
<comment type="caution">
    <text evidence="3">The sequence shown here is derived from an EMBL/GenBank/DDBJ whole genome shotgun (WGS) entry which is preliminary data.</text>
</comment>
<evidence type="ECO:0000313" key="3">
    <source>
        <dbReference type="EMBL" id="ENV98669.1"/>
    </source>
</evidence>
<dbReference type="Gene3D" id="3.40.630.30">
    <property type="match status" value="1"/>
</dbReference>